<organism evidence="2 3">
    <name type="scientific">Devosia nitrariae</name>
    <dbReference type="NCBI Taxonomy" id="2071872"/>
    <lineage>
        <taxon>Bacteria</taxon>
        <taxon>Pseudomonadati</taxon>
        <taxon>Pseudomonadota</taxon>
        <taxon>Alphaproteobacteria</taxon>
        <taxon>Hyphomicrobiales</taxon>
        <taxon>Devosiaceae</taxon>
        <taxon>Devosia</taxon>
    </lineage>
</organism>
<reference evidence="3" key="1">
    <citation type="journal article" date="2019" name="Int. J. Syst. Evol. Microbiol.">
        <title>The Global Catalogue of Microorganisms (GCM) 10K type strain sequencing project: providing services to taxonomists for standard genome sequencing and annotation.</title>
        <authorList>
            <consortium name="The Broad Institute Genomics Platform"/>
            <consortium name="The Broad Institute Genome Sequencing Center for Infectious Disease"/>
            <person name="Wu L."/>
            <person name="Ma J."/>
        </authorList>
    </citation>
    <scope>NUCLEOTIDE SEQUENCE [LARGE SCALE GENOMIC DNA]</scope>
    <source>
        <strain evidence="3">NBRC 112416</strain>
    </source>
</reference>
<evidence type="ECO:0000256" key="1">
    <source>
        <dbReference type="SAM" id="SignalP"/>
    </source>
</evidence>
<dbReference type="Proteomes" id="UP001156691">
    <property type="component" value="Unassembled WGS sequence"/>
</dbReference>
<comment type="caution">
    <text evidence="2">The sequence shown here is derived from an EMBL/GenBank/DDBJ whole genome shotgun (WGS) entry which is preliminary data.</text>
</comment>
<name>A0ABQ5W5V4_9HYPH</name>
<proteinExistence type="predicted"/>
<dbReference type="EMBL" id="BSNS01000011">
    <property type="protein sequence ID" value="GLQ55267.1"/>
    <property type="molecule type" value="Genomic_DNA"/>
</dbReference>
<keyword evidence="3" id="KW-1185">Reference proteome</keyword>
<feature type="chain" id="PRO_5046892393" evidence="1">
    <location>
        <begin position="28"/>
        <end position="142"/>
    </location>
</feature>
<dbReference type="RefSeq" id="WP_284340690.1">
    <property type="nucleotide sequence ID" value="NZ_BSNS01000011.1"/>
</dbReference>
<evidence type="ECO:0000313" key="2">
    <source>
        <dbReference type="EMBL" id="GLQ55267.1"/>
    </source>
</evidence>
<keyword evidence="1" id="KW-0732">Signal</keyword>
<evidence type="ECO:0000313" key="3">
    <source>
        <dbReference type="Proteomes" id="UP001156691"/>
    </source>
</evidence>
<feature type="signal peptide" evidence="1">
    <location>
        <begin position="1"/>
        <end position="27"/>
    </location>
</feature>
<accession>A0ABQ5W5V4</accession>
<sequence>MKKVLMGLLAASMLSGAPIAISTSAYAAVVLGSDVCGELPNVKWSWIISSTTSTSGGDTSTTMGDVAYQGNGNVGKADVTTTTSAVIETTTNVCTAINPQGKVNADHSTVTATEVEIAPASSTTTNEVVCNKGSSLPTCPLS</sequence>
<protein>
    <submittedName>
        <fullName evidence="2">Uncharacterized protein</fullName>
    </submittedName>
</protein>
<gene>
    <name evidence="2" type="ORF">GCM10010862_25260</name>
</gene>